<keyword evidence="1" id="KW-0472">Membrane</keyword>
<dbReference type="EMBL" id="CP003308">
    <property type="protein sequence ID" value="AFB26603.1"/>
    <property type="molecule type" value="Genomic_DNA"/>
</dbReference>
<dbReference type="Proteomes" id="UP000007997">
    <property type="component" value="Chromosome"/>
</dbReference>
<name>H6PUQ6_RICP3</name>
<evidence type="ECO:0000256" key="1">
    <source>
        <dbReference type="SAM" id="Phobius"/>
    </source>
</evidence>
<gene>
    <name evidence="2" type="ordered locus">RSA_05440</name>
</gene>
<keyword evidence="1" id="KW-0812">Transmembrane</keyword>
<dbReference type="KEGG" id="rph:RSA_05440"/>
<reference evidence="3" key="1">
    <citation type="submission" date="2012-02" db="EMBL/GenBank/DDBJ databases">
        <title>Complete genome sequence of Rickettsia philipii strain 364D.</title>
        <authorList>
            <person name="Johnson S.L."/>
            <person name="Munk A.C."/>
            <person name="Han S."/>
            <person name="Bruce D.C."/>
            <person name="Dasch G.A."/>
        </authorList>
    </citation>
    <scope>NUCLEOTIDE SEQUENCE [LARGE SCALE GENOMIC DNA]</scope>
    <source>
        <strain evidence="3">364D</strain>
    </source>
</reference>
<keyword evidence="3" id="KW-1185">Reference proteome</keyword>
<dbReference type="HOGENOM" id="CLU_2847057_0_0_5"/>
<protein>
    <submittedName>
        <fullName evidence="2">Uncharacterized protein</fullName>
    </submittedName>
</protein>
<organism evidence="2 3">
    <name type="scientific">Rickettsia philipii (strain 364D)</name>
    <dbReference type="NCBI Taxonomy" id="481009"/>
    <lineage>
        <taxon>Bacteria</taxon>
        <taxon>Pseudomonadati</taxon>
        <taxon>Pseudomonadota</taxon>
        <taxon>Alphaproteobacteria</taxon>
        <taxon>Rickettsiales</taxon>
        <taxon>Rickettsiaceae</taxon>
        <taxon>Rickettsieae</taxon>
        <taxon>Rickettsia</taxon>
        <taxon>spotted fever group</taxon>
    </lineage>
</organism>
<evidence type="ECO:0000313" key="2">
    <source>
        <dbReference type="EMBL" id="AFB26603.1"/>
    </source>
</evidence>
<proteinExistence type="predicted"/>
<sequence>MELWHAIVASIILLAINPSTLAVVLLKRIFPVTLLIFFILPHFEVLILFIILDVLELFCALYSLL</sequence>
<evidence type="ECO:0000313" key="3">
    <source>
        <dbReference type="Proteomes" id="UP000007997"/>
    </source>
</evidence>
<keyword evidence="1" id="KW-1133">Transmembrane helix</keyword>
<feature type="transmembrane region" description="Helical" evidence="1">
    <location>
        <begin position="6"/>
        <end position="26"/>
    </location>
</feature>
<feature type="transmembrane region" description="Helical" evidence="1">
    <location>
        <begin position="33"/>
        <end position="64"/>
    </location>
</feature>
<accession>H6PUQ6</accession>
<dbReference type="AlphaFoldDB" id="H6PUQ6"/>